<sequence>MIFAYIDDEPIVPLEIQTRNGEWIEFHAYIDSGAGFSVFHADHAEVLGLNMTKGRKIFFTVGDGAQIPAYIHKVPVKFAGERFMAEIAFSASLGVGTNLLGLKSFFDRFSFCFQHFLKKVEIKKG</sequence>
<dbReference type="InterPro" id="IPR021109">
    <property type="entry name" value="Peptidase_aspartic_dom_sf"/>
</dbReference>
<evidence type="ECO:0008006" key="3">
    <source>
        <dbReference type="Google" id="ProtNLM"/>
    </source>
</evidence>
<organism evidence="1 2">
    <name type="scientific">Candidatus Daviesbacteria bacterium GW2011_GWF2_38_6</name>
    <dbReference type="NCBI Taxonomy" id="1618432"/>
    <lineage>
        <taxon>Bacteria</taxon>
        <taxon>Candidatus Daviesiibacteriota</taxon>
    </lineage>
</organism>
<gene>
    <name evidence="1" type="ORF">US99_C0026G0014</name>
</gene>
<proteinExistence type="predicted"/>
<reference evidence="1 2" key="1">
    <citation type="journal article" date="2015" name="Nature">
        <title>rRNA introns, odd ribosomes, and small enigmatic genomes across a large radiation of phyla.</title>
        <authorList>
            <person name="Brown C.T."/>
            <person name="Hug L.A."/>
            <person name="Thomas B.C."/>
            <person name="Sharon I."/>
            <person name="Castelle C.J."/>
            <person name="Singh A."/>
            <person name="Wilkins M.J."/>
            <person name="Williams K.H."/>
            <person name="Banfield J.F."/>
        </authorList>
    </citation>
    <scope>NUCLEOTIDE SEQUENCE [LARGE SCALE GENOMIC DNA]</scope>
</reference>
<name>A0A0G0MXB4_9BACT</name>
<protein>
    <recommendedName>
        <fullName evidence="3">Peptidase A2 domain-containing protein</fullName>
    </recommendedName>
</protein>
<evidence type="ECO:0000313" key="1">
    <source>
        <dbReference type="EMBL" id="KKQ78299.1"/>
    </source>
</evidence>
<evidence type="ECO:0000313" key="2">
    <source>
        <dbReference type="Proteomes" id="UP000034324"/>
    </source>
</evidence>
<dbReference type="EMBL" id="LBVC01000026">
    <property type="protein sequence ID" value="KKQ78299.1"/>
    <property type="molecule type" value="Genomic_DNA"/>
</dbReference>
<dbReference type="Proteomes" id="UP000034324">
    <property type="component" value="Unassembled WGS sequence"/>
</dbReference>
<dbReference type="AlphaFoldDB" id="A0A0G0MXB4"/>
<accession>A0A0G0MXB4</accession>
<dbReference type="SUPFAM" id="SSF50630">
    <property type="entry name" value="Acid proteases"/>
    <property type="match status" value="1"/>
</dbReference>
<dbReference type="Gene3D" id="2.40.70.10">
    <property type="entry name" value="Acid Proteases"/>
    <property type="match status" value="1"/>
</dbReference>
<comment type="caution">
    <text evidence="1">The sequence shown here is derived from an EMBL/GenBank/DDBJ whole genome shotgun (WGS) entry which is preliminary data.</text>
</comment>